<gene>
    <name evidence="2" type="ORF">GCM10011340_20890</name>
</gene>
<evidence type="ECO:0000313" key="3">
    <source>
        <dbReference type="Proteomes" id="UP000658258"/>
    </source>
</evidence>
<comment type="caution">
    <text evidence="2">The sequence shown here is derived from an EMBL/GenBank/DDBJ whole genome shotgun (WGS) entry which is preliminary data.</text>
</comment>
<evidence type="ECO:0000256" key="1">
    <source>
        <dbReference type="SAM" id="Phobius"/>
    </source>
</evidence>
<keyword evidence="1" id="KW-1133">Transmembrane helix</keyword>
<feature type="transmembrane region" description="Helical" evidence="1">
    <location>
        <begin position="59"/>
        <end position="76"/>
    </location>
</feature>
<name>A0ABQ3IAE1_9BACT</name>
<keyword evidence="1" id="KW-0812">Transmembrane</keyword>
<keyword evidence="1" id="KW-0472">Membrane</keyword>
<evidence type="ECO:0000313" key="2">
    <source>
        <dbReference type="EMBL" id="GHE65579.1"/>
    </source>
</evidence>
<reference evidence="3" key="1">
    <citation type="journal article" date="2019" name="Int. J. Syst. Evol. Microbiol.">
        <title>The Global Catalogue of Microorganisms (GCM) 10K type strain sequencing project: providing services to taxonomists for standard genome sequencing and annotation.</title>
        <authorList>
            <consortium name="The Broad Institute Genomics Platform"/>
            <consortium name="The Broad Institute Genome Sequencing Center for Infectious Disease"/>
            <person name="Wu L."/>
            <person name="Ma J."/>
        </authorList>
    </citation>
    <scope>NUCLEOTIDE SEQUENCE [LARGE SCALE GENOMIC DNA]</scope>
    <source>
        <strain evidence="3">CGMCC 1.15111</strain>
    </source>
</reference>
<organism evidence="2 3">
    <name type="scientific">Roseivirga thermotolerans</name>
    <dbReference type="NCBI Taxonomy" id="1758176"/>
    <lineage>
        <taxon>Bacteria</taxon>
        <taxon>Pseudomonadati</taxon>
        <taxon>Bacteroidota</taxon>
        <taxon>Cytophagia</taxon>
        <taxon>Cytophagales</taxon>
        <taxon>Roseivirgaceae</taxon>
        <taxon>Roseivirga</taxon>
    </lineage>
</organism>
<keyword evidence="3" id="KW-1185">Reference proteome</keyword>
<dbReference type="RefSeq" id="WP_189630205.1">
    <property type="nucleotide sequence ID" value="NZ_BNAG01000003.1"/>
</dbReference>
<dbReference type="EMBL" id="BNAG01000003">
    <property type="protein sequence ID" value="GHE65579.1"/>
    <property type="molecule type" value="Genomic_DNA"/>
</dbReference>
<dbReference type="Proteomes" id="UP000658258">
    <property type="component" value="Unassembled WGS sequence"/>
</dbReference>
<feature type="transmembrane region" description="Helical" evidence="1">
    <location>
        <begin position="12"/>
        <end position="28"/>
    </location>
</feature>
<protein>
    <submittedName>
        <fullName evidence="2">Uncharacterized protein</fullName>
    </submittedName>
</protein>
<proteinExistence type="predicted"/>
<accession>A0ABQ3IAE1</accession>
<sequence>MSNKKPILDSQAYITLGYLAIVVIGMMFDYKYYSHFAINIFEYADILDFLLAPVKNLELILFALGSLILVLIFFRIDQFWQDRWPKTYKRFNFGMSIEALKKYRPFIIALSSIAYLNLASKFYGDRMFERFQSSPKTVEVVFQSDERVLKGNLIGKNTDYILMQTEGKVIKAIPVSSDVQEIIIHRP</sequence>